<evidence type="ECO:0000313" key="2">
    <source>
        <dbReference type="Proteomes" id="UP001206925"/>
    </source>
</evidence>
<keyword evidence="2" id="KW-1185">Reference proteome</keyword>
<gene>
    <name evidence="1" type="ORF">M8C21_011207</name>
</gene>
<dbReference type="AlphaFoldDB" id="A0AAD5BMZ4"/>
<accession>A0AAD5BMZ4</accession>
<protein>
    <submittedName>
        <fullName evidence="1">Uncharacterized protein</fullName>
    </submittedName>
</protein>
<proteinExistence type="predicted"/>
<dbReference type="EMBL" id="JAMZMK010011710">
    <property type="protein sequence ID" value="KAI7726331.1"/>
    <property type="molecule type" value="Genomic_DNA"/>
</dbReference>
<comment type="caution">
    <text evidence="1">The sequence shown here is derived from an EMBL/GenBank/DDBJ whole genome shotgun (WGS) entry which is preliminary data.</text>
</comment>
<dbReference type="Proteomes" id="UP001206925">
    <property type="component" value="Unassembled WGS sequence"/>
</dbReference>
<name>A0AAD5BMZ4_AMBAR</name>
<reference evidence="1" key="1">
    <citation type="submission" date="2022-06" db="EMBL/GenBank/DDBJ databases">
        <title>Uncovering the hologenomic basis of an extraordinary plant invasion.</title>
        <authorList>
            <person name="Bieker V.C."/>
            <person name="Martin M.D."/>
            <person name="Gilbert T."/>
            <person name="Hodgins K."/>
            <person name="Battlay P."/>
            <person name="Petersen B."/>
            <person name="Wilson J."/>
        </authorList>
    </citation>
    <scope>NUCLEOTIDE SEQUENCE</scope>
    <source>
        <strain evidence="1">AA19_3_7</strain>
        <tissue evidence="1">Leaf</tissue>
    </source>
</reference>
<organism evidence="1 2">
    <name type="scientific">Ambrosia artemisiifolia</name>
    <name type="common">Common ragweed</name>
    <dbReference type="NCBI Taxonomy" id="4212"/>
    <lineage>
        <taxon>Eukaryota</taxon>
        <taxon>Viridiplantae</taxon>
        <taxon>Streptophyta</taxon>
        <taxon>Embryophyta</taxon>
        <taxon>Tracheophyta</taxon>
        <taxon>Spermatophyta</taxon>
        <taxon>Magnoliopsida</taxon>
        <taxon>eudicotyledons</taxon>
        <taxon>Gunneridae</taxon>
        <taxon>Pentapetalae</taxon>
        <taxon>asterids</taxon>
        <taxon>campanulids</taxon>
        <taxon>Asterales</taxon>
        <taxon>Asteraceae</taxon>
        <taxon>Asteroideae</taxon>
        <taxon>Heliantheae alliance</taxon>
        <taxon>Heliantheae</taxon>
        <taxon>Ambrosia</taxon>
    </lineage>
</organism>
<evidence type="ECO:0000313" key="1">
    <source>
        <dbReference type="EMBL" id="KAI7726331.1"/>
    </source>
</evidence>
<sequence length="49" mass="5823">MISNMKPAELKLNQLPLIPFIPLIRILTRLITILMQGLWSYKYPRKEIN</sequence>